<comment type="caution">
    <text evidence="1">The sequence shown here is derived from an EMBL/GenBank/DDBJ whole genome shotgun (WGS) entry which is preliminary data.</text>
</comment>
<dbReference type="EMBL" id="JXIG01000298">
    <property type="protein sequence ID" value="KIU01488.1"/>
    <property type="molecule type" value="Genomic_DNA"/>
</dbReference>
<reference evidence="1 2" key="1">
    <citation type="submission" date="2015-01" db="EMBL/GenBank/DDBJ databases">
        <title>Characterization of Swiss Staphylococcus aureus strains involved in food poisoning.</title>
        <authorList>
            <person name="Crovadore J."/>
            <person name="Chablais R."/>
            <person name="Tonacini J."/>
            <person name="Schnyder B."/>
            <person name="Lefort F."/>
        </authorList>
    </citation>
    <scope>NUCLEOTIDE SEQUENCE [LARGE SCALE GENOMIC DNA]</scope>
    <source>
        <strain evidence="1 2">SA-120</strain>
    </source>
</reference>
<organism evidence="1 2">
    <name type="scientific">Staphylococcus aureus</name>
    <dbReference type="NCBI Taxonomy" id="1280"/>
    <lineage>
        <taxon>Bacteria</taxon>
        <taxon>Bacillati</taxon>
        <taxon>Bacillota</taxon>
        <taxon>Bacilli</taxon>
        <taxon>Bacillales</taxon>
        <taxon>Staphylococcaceae</taxon>
        <taxon>Staphylococcus</taxon>
    </lineage>
</organism>
<name>A0AA40MJD6_STAAU</name>
<protein>
    <submittedName>
        <fullName evidence="1">Uncharacterized protein</fullName>
    </submittedName>
</protein>
<evidence type="ECO:0000313" key="2">
    <source>
        <dbReference type="Proteomes" id="UP000032274"/>
    </source>
</evidence>
<proteinExistence type="predicted"/>
<feature type="non-terminal residue" evidence="1">
    <location>
        <position position="143"/>
    </location>
</feature>
<dbReference type="Proteomes" id="UP000032274">
    <property type="component" value="Unassembled WGS sequence"/>
</dbReference>
<feature type="non-terminal residue" evidence="1">
    <location>
        <position position="1"/>
    </location>
</feature>
<sequence>SGTPACRALNFPDFRSHPTAISPHRRVDRPGRLAEPFRPAIGHVETIFQPHAEAAGNVDARFVGEAHARRQLRRLAAHQVDRLVPVEPDAMPGAMRKAGQLVVRTPAERGIIAAHRIVDAAGGRAEPGRGEGGLLALRHLVPH</sequence>
<accession>A0AA40MJD6</accession>
<evidence type="ECO:0000313" key="1">
    <source>
        <dbReference type="EMBL" id="KIU01488.1"/>
    </source>
</evidence>
<dbReference type="AlphaFoldDB" id="A0AA40MJD6"/>
<gene>
    <name evidence="1" type="ORF">QU38_01360</name>
</gene>